<feature type="region of interest" description="Disordered" evidence="1">
    <location>
        <begin position="61"/>
        <end position="92"/>
    </location>
</feature>
<comment type="caution">
    <text evidence="2">The sequence shown here is derived from an EMBL/GenBank/DDBJ whole genome shotgun (WGS) entry which is preliminary data.</text>
</comment>
<dbReference type="AlphaFoldDB" id="A0ABD3T032"/>
<dbReference type="Proteomes" id="UP001634393">
    <property type="component" value="Unassembled WGS sequence"/>
</dbReference>
<dbReference type="PANTHER" id="PTHR33257:SF4">
    <property type="entry name" value="EXPRESSED PROTEIN"/>
    <property type="match status" value="1"/>
</dbReference>
<feature type="compositionally biased region" description="Low complexity" evidence="1">
    <location>
        <begin position="116"/>
        <end position="132"/>
    </location>
</feature>
<keyword evidence="3" id="KW-1185">Reference proteome</keyword>
<evidence type="ECO:0000256" key="1">
    <source>
        <dbReference type="SAM" id="MobiDB-lite"/>
    </source>
</evidence>
<dbReference type="PANTHER" id="PTHR33257">
    <property type="entry name" value="OS05G0165500 PROTEIN"/>
    <property type="match status" value="1"/>
</dbReference>
<sequence length="199" mass="22358">MPCSSTPDFHQKSFRIKHEDDKFFTRLLSKESSKSNPSFRVYYNDVSSAVPFMWETRPGTPKHTLSDNLNIPPLTPPPSYYTNNSKNSENKKFSRSKLLLHTLLRRMNSKKVHQASSSSSSSISSLSWSPSSLSDPIMTPKYVQGRRRFSSWGSSFDAKGTDDGVCKSRSCFGIGEGNCGVARDITIGIIWICLVHLMH</sequence>
<reference evidence="2 3" key="1">
    <citation type="submission" date="2024-12" db="EMBL/GenBank/DDBJ databases">
        <title>The unique morphological basis and parallel evolutionary history of personate flowers in Penstemon.</title>
        <authorList>
            <person name="Depatie T.H."/>
            <person name="Wessinger C.A."/>
        </authorList>
    </citation>
    <scope>NUCLEOTIDE SEQUENCE [LARGE SCALE GENOMIC DNA]</scope>
    <source>
        <strain evidence="2">WTNN_2</strain>
        <tissue evidence="2">Leaf</tissue>
    </source>
</reference>
<accession>A0ABD3T032</accession>
<proteinExistence type="predicted"/>
<protein>
    <submittedName>
        <fullName evidence="2">Uncharacterized protein</fullName>
    </submittedName>
</protein>
<name>A0ABD3T032_9LAMI</name>
<evidence type="ECO:0000313" key="2">
    <source>
        <dbReference type="EMBL" id="KAL3830249.1"/>
    </source>
</evidence>
<organism evidence="2 3">
    <name type="scientific">Penstemon smallii</name>
    <dbReference type="NCBI Taxonomy" id="265156"/>
    <lineage>
        <taxon>Eukaryota</taxon>
        <taxon>Viridiplantae</taxon>
        <taxon>Streptophyta</taxon>
        <taxon>Embryophyta</taxon>
        <taxon>Tracheophyta</taxon>
        <taxon>Spermatophyta</taxon>
        <taxon>Magnoliopsida</taxon>
        <taxon>eudicotyledons</taxon>
        <taxon>Gunneridae</taxon>
        <taxon>Pentapetalae</taxon>
        <taxon>asterids</taxon>
        <taxon>lamiids</taxon>
        <taxon>Lamiales</taxon>
        <taxon>Plantaginaceae</taxon>
        <taxon>Cheloneae</taxon>
        <taxon>Penstemon</taxon>
    </lineage>
</organism>
<gene>
    <name evidence="2" type="ORF">ACJIZ3_019051</name>
</gene>
<evidence type="ECO:0000313" key="3">
    <source>
        <dbReference type="Proteomes" id="UP001634393"/>
    </source>
</evidence>
<feature type="region of interest" description="Disordered" evidence="1">
    <location>
        <begin position="110"/>
        <end position="132"/>
    </location>
</feature>
<dbReference type="EMBL" id="JBJXBP010000005">
    <property type="protein sequence ID" value="KAL3830249.1"/>
    <property type="molecule type" value="Genomic_DNA"/>
</dbReference>